<dbReference type="InterPro" id="IPR020617">
    <property type="entry name" value="Thiolase_C"/>
</dbReference>
<evidence type="ECO:0000256" key="2">
    <source>
        <dbReference type="ARBA" id="ARBA00005071"/>
    </source>
</evidence>
<dbReference type="RefSeq" id="WP_378227200.1">
    <property type="nucleotide sequence ID" value="NZ_JBHRSF010000019.1"/>
</dbReference>
<name>A0ABV7BEM7_9GAMM</name>
<evidence type="ECO:0000256" key="3">
    <source>
        <dbReference type="ARBA" id="ARBA00010982"/>
    </source>
</evidence>
<evidence type="ECO:0000256" key="1">
    <source>
        <dbReference type="ARBA" id="ARBA00003720"/>
    </source>
</evidence>
<dbReference type="Pfam" id="PF02803">
    <property type="entry name" value="Thiolase_C"/>
    <property type="match status" value="1"/>
</dbReference>
<evidence type="ECO:0000259" key="12">
    <source>
        <dbReference type="Pfam" id="PF00108"/>
    </source>
</evidence>
<dbReference type="Pfam" id="PF00108">
    <property type="entry name" value="Thiolase_N"/>
    <property type="match status" value="1"/>
</dbReference>
<dbReference type="InterPro" id="IPR002155">
    <property type="entry name" value="Thiolase"/>
</dbReference>
<evidence type="ECO:0000256" key="4">
    <source>
        <dbReference type="ARBA" id="ARBA00012233"/>
    </source>
</evidence>
<dbReference type="PIRSF" id="PIRSF000429">
    <property type="entry name" value="Ac-CoA_Ac_transf"/>
    <property type="match status" value="1"/>
</dbReference>
<comment type="catalytic activity">
    <reaction evidence="10">
        <text>succinyl-CoA + acetyl-CoA = 3-oxoadipyl-CoA + CoA</text>
        <dbReference type="Rhea" id="RHEA:19481"/>
        <dbReference type="ChEBI" id="CHEBI:57287"/>
        <dbReference type="ChEBI" id="CHEBI:57288"/>
        <dbReference type="ChEBI" id="CHEBI:57292"/>
        <dbReference type="ChEBI" id="CHEBI:57348"/>
        <dbReference type="EC" id="2.3.1.174"/>
    </reaction>
</comment>
<organism evidence="14 15">
    <name type="scientific">Acinetobacter sichuanensis</name>
    <dbReference type="NCBI Taxonomy" id="2136183"/>
    <lineage>
        <taxon>Bacteria</taxon>
        <taxon>Pseudomonadati</taxon>
        <taxon>Pseudomonadota</taxon>
        <taxon>Gammaproteobacteria</taxon>
        <taxon>Moraxellales</taxon>
        <taxon>Moraxellaceae</taxon>
        <taxon>Acinetobacter</taxon>
    </lineage>
</organism>
<evidence type="ECO:0000256" key="8">
    <source>
        <dbReference type="ARBA" id="ARBA00023315"/>
    </source>
</evidence>
<dbReference type="GO" id="GO:0033812">
    <property type="term" value="F:3-oxoadipyl-CoA thiolase activity"/>
    <property type="evidence" value="ECO:0007669"/>
    <property type="project" value="UniProtKB-EC"/>
</dbReference>
<dbReference type="NCBIfam" id="TIGR01930">
    <property type="entry name" value="AcCoA-C-Actrans"/>
    <property type="match status" value="1"/>
</dbReference>
<evidence type="ECO:0000256" key="10">
    <source>
        <dbReference type="ARBA" id="ARBA00048527"/>
    </source>
</evidence>
<evidence type="ECO:0000256" key="11">
    <source>
        <dbReference type="RuleBase" id="RU003557"/>
    </source>
</evidence>
<dbReference type="PROSITE" id="PS00737">
    <property type="entry name" value="THIOLASE_2"/>
    <property type="match status" value="1"/>
</dbReference>
<comment type="pathway">
    <text evidence="2">Aromatic compound metabolism; beta-ketoadipate pathway; acetyl-CoA and succinyl-CoA from 3-oxoadipate: step 2/2.</text>
</comment>
<dbReference type="PROSITE" id="PS00098">
    <property type="entry name" value="THIOLASE_1"/>
    <property type="match status" value="1"/>
</dbReference>
<comment type="function">
    <text evidence="1">Catalyzes thiolytic cleavage of beta-ketoadipyl-CoA to succinyl-CoA and acetyl-CoA.</text>
</comment>
<gene>
    <name evidence="14" type="primary">pcaF</name>
    <name evidence="14" type="ORF">ACFODO_08215</name>
</gene>
<protein>
    <recommendedName>
        <fullName evidence="5">Beta-ketoadipyl-CoA thiolase</fullName>
        <ecNumber evidence="4">2.3.1.174</ecNumber>
    </recommendedName>
    <alternativeName>
        <fullName evidence="9">3-oxoadipyl-CoA thiolase</fullName>
    </alternativeName>
</protein>
<evidence type="ECO:0000313" key="14">
    <source>
        <dbReference type="EMBL" id="MFC2995248.1"/>
    </source>
</evidence>
<evidence type="ECO:0000256" key="7">
    <source>
        <dbReference type="ARBA" id="ARBA00022797"/>
    </source>
</evidence>
<dbReference type="PANTHER" id="PTHR18919">
    <property type="entry name" value="ACETYL-COA C-ACYLTRANSFERASE"/>
    <property type="match status" value="1"/>
</dbReference>
<dbReference type="Gene3D" id="3.40.47.10">
    <property type="match status" value="1"/>
</dbReference>
<dbReference type="InterPro" id="IPR020615">
    <property type="entry name" value="Thiolase_acyl_enz_int_AS"/>
</dbReference>
<dbReference type="InterPro" id="IPR012793">
    <property type="entry name" value="PcaF"/>
</dbReference>
<proteinExistence type="inferred from homology"/>
<accession>A0ABV7BEM7</accession>
<sequence>MKNAYIIDAIRTPFGRYAGGLAPVRTDDLGALPIKALIERNPSVNWEKVDDVIYGCANQAGEDNRNVGRMSALLAGVPYQVPATTVNRLCGSSLDAVAMAARAIKAGEADLIIAGGVESMSRAPFVMGKSESAYGRAQKLEDTTMGWRFINPKLKEMYGVETMPQTAENVAEQFNINRADQDQFALTSQQRTAAAQAQGFFDKEIIAVTIPQRKGDAIVVAKDEHPRATTIEALTKLKPVVKAEGTVTAGNASGINDGAAALLIASDDAVATYGLKARAKVIGATTVGVEPRIMGFGPAPAIKKLLAQTGLTLEQMDVIELNEAFAAQALAVTRDLGIADGSEKVNPNGGAIALGHPLGASGARLVITALNQLEATGGKYALCSMCIGVGQGIALIIERV</sequence>
<comment type="caution">
    <text evidence="14">The sequence shown here is derived from an EMBL/GenBank/DDBJ whole genome shotgun (WGS) entry which is preliminary data.</text>
</comment>
<keyword evidence="15" id="KW-1185">Reference proteome</keyword>
<feature type="domain" description="Thiolase C-terminal" evidence="13">
    <location>
        <begin position="276"/>
        <end position="399"/>
    </location>
</feature>
<dbReference type="PROSITE" id="PS00099">
    <property type="entry name" value="THIOLASE_3"/>
    <property type="match status" value="1"/>
</dbReference>
<dbReference type="Proteomes" id="UP001595455">
    <property type="component" value="Unassembled WGS sequence"/>
</dbReference>
<evidence type="ECO:0000256" key="6">
    <source>
        <dbReference type="ARBA" id="ARBA00022679"/>
    </source>
</evidence>
<dbReference type="EMBL" id="JBHRSF010000019">
    <property type="protein sequence ID" value="MFC2995248.1"/>
    <property type="molecule type" value="Genomic_DNA"/>
</dbReference>
<dbReference type="EC" id="2.3.1.174" evidence="4"/>
<evidence type="ECO:0000256" key="5">
    <source>
        <dbReference type="ARBA" id="ARBA00016181"/>
    </source>
</evidence>
<dbReference type="SUPFAM" id="SSF53901">
    <property type="entry name" value="Thiolase-like"/>
    <property type="match status" value="2"/>
</dbReference>
<keyword evidence="7" id="KW-0058">Aromatic hydrocarbons catabolism</keyword>
<dbReference type="CDD" id="cd00751">
    <property type="entry name" value="thiolase"/>
    <property type="match status" value="1"/>
</dbReference>
<keyword evidence="6 11" id="KW-0808">Transferase</keyword>
<dbReference type="InterPro" id="IPR020610">
    <property type="entry name" value="Thiolase_AS"/>
</dbReference>
<dbReference type="InterPro" id="IPR016039">
    <property type="entry name" value="Thiolase-like"/>
</dbReference>
<dbReference type="NCBIfam" id="TIGR02430">
    <property type="entry name" value="pcaF"/>
    <property type="match status" value="1"/>
</dbReference>
<keyword evidence="8 11" id="KW-0012">Acyltransferase</keyword>
<feature type="domain" description="Thiolase N-terminal" evidence="12">
    <location>
        <begin position="5"/>
        <end position="267"/>
    </location>
</feature>
<dbReference type="NCBIfam" id="NF006551">
    <property type="entry name" value="PRK09050.1"/>
    <property type="match status" value="1"/>
</dbReference>
<evidence type="ECO:0000259" key="13">
    <source>
        <dbReference type="Pfam" id="PF02803"/>
    </source>
</evidence>
<evidence type="ECO:0000256" key="9">
    <source>
        <dbReference type="ARBA" id="ARBA00041222"/>
    </source>
</evidence>
<dbReference type="InterPro" id="IPR020613">
    <property type="entry name" value="Thiolase_CS"/>
</dbReference>
<comment type="similarity">
    <text evidence="3 11">Belongs to the thiolase-like superfamily. Thiolase family.</text>
</comment>
<reference evidence="15" key="1">
    <citation type="journal article" date="2019" name="Int. J. Syst. Evol. Microbiol.">
        <title>The Global Catalogue of Microorganisms (GCM) 10K type strain sequencing project: providing services to taxonomists for standard genome sequencing and annotation.</title>
        <authorList>
            <consortium name="The Broad Institute Genomics Platform"/>
            <consortium name="The Broad Institute Genome Sequencing Center for Infectious Disease"/>
            <person name="Wu L."/>
            <person name="Ma J."/>
        </authorList>
    </citation>
    <scope>NUCLEOTIDE SEQUENCE [LARGE SCALE GENOMIC DNA]</scope>
    <source>
        <strain evidence="15">KCTC 62575</strain>
    </source>
</reference>
<dbReference type="PANTHER" id="PTHR18919:SF107">
    <property type="entry name" value="ACETYL-COA ACETYLTRANSFERASE, CYTOSOLIC"/>
    <property type="match status" value="1"/>
</dbReference>
<evidence type="ECO:0000313" key="15">
    <source>
        <dbReference type="Proteomes" id="UP001595455"/>
    </source>
</evidence>
<dbReference type="InterPro" id="IPR020616">
    <property type="entry name" value="Thiolase_N"/>
</dbReference>